<dbReference type="Proteomes" id="UP000028981">
    <property type="component" value="Unassembled WGS sequence"/>
</dbReference>
<proteinExistence type="predicted"/>
<organism evidence="1 2">
    <name type="scientific">Devosia riboflavina</name>
    <dbReference type="NCBI Taxonomy" id="46914"/>
    <lineage>
        <taxon>Bacteria</taxon>
        <taxon>Pseudomonadati</taxon>
        <taxon>Pseudomonadota</taxon>
        <taxon>Alphaproteobacteria</taxon>
        <taxon>Hyphomicrobiales</taxon>
        <taxon>Devosiaceae</taxon>
        <taxon>Devosia</taxon>
    </lineage>
</organism>
<evidence type="ECO:0000313" key="1">
    <source>
        <dbReference type="EMBL" id="KFL31193.1"/>
    </source>
</evidence>
<evidence type="ECO:0000313" key="2">
    <source>
        <dbReference type="Proteomes" id="UP000028981"/>
    </source>
</evidence>
<gene>
    <name evidence="1" type="ORF">JP75_09870</name>
</gene>
<dbReference type="EMBL" id="JQGC01000007">
    <property type="protein sequence ID" value="KFL31193.1"/>
    <property type="molecule type" value="Genomic_DNA"/>
</dbReference>
<name>A0A087M2U0_9HYPH</name>
<sequence>MTIRIDHLKLDTSTHFSAFSNRAFDTVREAREWILKFIPTAEVELVRVWIDGRAVTGCELTAITQSYPPRT</sequence>
<accession>A0A087M2U0</accession>
<keyword evidence="2" id="KW-1185">Reference proteome</keyword>
<comment type="caution">
    <text evidence="1">The sequence shown here is derived from an EMBL/GenBank/DDBJ whole genome shotgun (WGS) entry which is preliminary data.</text>
</comment>
<dbReference type="AlphaFoldDB" id="A0A087M2U0"/>
<reference evidence="1 2" key="1">
    <citation type="submission" date="2014-08" db="EMBL/GenBank/DDBJ databases">
        <authorList>
            <person name="Hassan Y.I."/>
            <person name="Lepp D."/>
            <person name="Zhou T."/>
        </authorList>
    </citation>
    <scope>NUCLEOTIDE SEQUENCE [LARGE SCALE GENOMIC DNA]</scope>
    <source>
        <strain evidence="1 2">IFO13584</strain>
    </source>
</reference>
<protein>
    <submittedName>
        <fullName evidence="1">Uncharacterized protein</fullName>
    </submittedName>
</protein>